<dbReference type="Gene3D" id="1.10.443.10">
    <property type="entry name" value="Intergrase catalytic core"/>
    <property type="match status" value="1"/>
</dbReference>
<proteinExistence type="predicted"/>
<dbReference type="GO" id="GO:0015074">
    <property type="term" value="P:DNA integration"/>
    <property type="evidence" value="ECO:0007669"/>
    <property type="project" value="InterPro"/>
</dbReference>
<dbReference type="GO" id="GO:0006310">
    <property type="term" value="P:DNA recombination"/>
    <property type="evidence" value="ECO:0007669"/>
    <property type="project" value="UniProtKB-KW"/>
</dbReference>
<name>A0A8H5GM43_9AGAR</name>
<gene>
    <name evidence="2" type="ORF">D9758_003823</name>
</gene>
<dbReference type="AlphaFoldDB" id="A0A8H5GM43"/>
<dbReference type="GO" id="GO:0003677">
    <property type="term" value="F:DNA binding"/>
    <property type="evidence" value="ECO:0007669"/>
    <property type="project" value="InterPro"/>
</dbReference>
<keyword evidence="1" id="KW-0233">DNA recombination</keyword>
<dbReference type="OrthoDB" id="5598396at2759"/>
<dbReference type="Proteomes" id="UP000559256">
    <property type="component" value="Unassembled WGS sequence"/>
</dbReference>
<evidence type="ECO:0000313" key="2">
    <source>
        <dbReference type="EMBL" id="KAF5367457.1"/>
    </source>
</evidence>
<dbReference type="EMBL" id="JAACJM010000019">
    <property type="protein sequence ID" value="KAF5367457.1"/>
    <property type="molecule type" value="Genomic_DNA"/>
</dbReference>
<dbReference type="InterPro" id="IPR052925">
    <property type="entry name" value="Phage_Integrase-like_Recomb"/>
</dbReference>
<evidence type="ECO:0000313" key="3">
    <source>
        <dbReference type="Proteomes" id="UP000559256"/>
    </source>
</evidence>
<evidence type="ECO:0000256" key="1">
    <source>
        <dbReference type="ARBA" id="ARBA00023172"/>
    </source>
</evidence>
<dbReference type="PANTHER" id="PTHR34605:SF3">
    <property type="entry name" value="P CELL-TYPE AGGLUTINATION PROTEIN MAP4-LIKE-RELATED"/>
    <property type="match status" value="1"/>
</dbReference>
<accession>A0A8H5GM43</accession>
<comment type="caution">
    <text evidence="2">The sequence shown here is derived from an EMBL/GenBank/DDBJ whole genome shotgun (WGS) entry which is preliminary data.</text>
</comment>
<reference evidence="2 3" key="1">
    <citation type="journal article" date="2020" name="ISME J.">
        <title>Uncovering the hidden diversity of litter-decomposition mechanisms in mushroom-forming fungi.</title>
        <authorList>
            <person name="Floudas D."/>
            <person name="Bentzer J."/>
            <person name="Ahren D."/>
            <person name="Johansson T."/>
            <person name="Persson P."/>
            <person name="Tunlid A."/>
        </authorList>
    </citation>
    <scope>NUCLEOTIDE SEQUENCE [LARGE SCALE GENOMIC DNA]</scope>
    <source>
        <strain evidence="2 3">CBS 291.85</strain>
    </source>
</reference>
<dbReference type="InterPro" id="IPR013762">
    <property type="entry name" value="Integrase-like_cat_sf"/>
</dbReference>
<dbReference type="SUPFAM" id="SSF56349">
    <property type="entry name" value="DNA breaking-rejoining enzymes"/>
    <property type="match status" value="1"/>
</dbReference>
<organism evidence="2 3">
    <name type="scientific">Tetrapyrgos nigripes</name>
    <dbReference type="NCBI Taxonomy" id="182062"/>
    <lineage>
        <taxon>Eukaryota</taxon>
        <taxon>Fungi</taxon>
        <taxon>Dikarya</taxon>
        <taxon>Basidiomycota</taxon>
        <taxon>Agaricomycotina</taxon>
        <taxon>Agaricomycetes</taxon>
        <taxon>Agaricomycetidae</taxon>
        <taxon>Agaricales</taxon>
        <taxon>Marasmiineae</taxon>
        <taxon>Marasmiaceae</taxon>
        <taxon>Tetrapyrgos</taxon>
    </lineage>
</organism>
<protein>
    <submittedName>
        <fullName evidence="2">Uncharacterized protein</fullName>
    </submittedName>
</protein>
<sequence>MDLKELDALVHFLQVHSIEESTKSNYATGAHDYICFCTSHNLPLDPTLSTLSCYVAFTSRHIASAPKYLTGACHYLKDIYPYFDESRSSPLVPFVAPKRFVVMLFTTSHLSLPPTSKVLLTKQNKPSITMTSSLPQSLPVLSMPAITLRSSLRFEDSHAAYHLPYHKADPFYCGTDILLTSQTVGNPVQLLQDYADARDRLYGARAALFIREDGSLPTRAWFDSKFFAVVGKEFGGHSARAGGATFYAGLGLSESIIQALGRWSSTA</sequence>
<dbReference type="PANTHER" id="PTHR34605">
    <property type="entry name" value="PHAGE_INTEGRASE DOMAIN-CONTAINING PROTEIN"/>
    <property type="match status" value="1"/>
</dbReference>
<keyword evidence="3" id="KW-1185">Reference proteome</keyword>
<dbReference type="InterPro" id="IPR011010">
    <property type="entry name" value="DNA_brk_join_enz"/>
</dbReference>